<evidence type="ECO:0000256" key="2">
    <source>
        <dbReference type="ARBA" id="ARBA00023002"/>
    </source>
</evidence>
<name>W4LKT5_ENTF1</name>
<dbReference type="Pfam" id="PF00866">
    <property type="entry name" value="Ring_hydroxyl_B"/>
    <property type="match status" value="1"/>
</dbReference>
<accession>W4LKT5</accession>
<dbReference type="Gene3D" id="3.10.450.50">
    <property type="match status" value="1"/>
</dbReference>
<proteinExistence type="inferred from homology"/>
<dbReference type="EMBL" id="AZHW01000566">
    <property type="protein sequence ID" value="ETW98295.1"/>
    <property type="molecule type" value="Genomic_DNA"/>
</dbReference>
<dbReference type="CDD" id="cd00667">
    <property type="entry name" value="ring_hydroxylating_dioxygenases_beta"/>
    <property type="match status" value="1"/>
</dbReference>
<evidence type="ECO:0000313" key="4">
    <source>
        <dbReference type="Proteomes" id="UP000019141"/>
    </source>
</evidence>
<dbReference type="HOGENOM" id="CLU_102527_1_1_7"/>
<evidence type="ECO:0008006" key="5">
    <source>
        <dbReference type="Google" id="ProtNLM"/>
    </source>
</evidence>
<dbReference type="NCBIfam" id="NF007479">
    <property type="entry name" value="PRK10069.1"/>
    <property type="match status" value="1"/>
</dbReference>
<protein>
    <recommendedName>
        <fullName evidence="5">3-phenylpropionate dioxygenase</fullName>
    </recommendedName>
</protein>
<dbReference type="InterPro" id="IPR000391">
    <property type="entry name" value="Rng_hydr_dOase-bsu"/>
</dbReference>
<sequence>MQDATIREIEQFLYHEARMLDNRQYHAWLDLLTDDVRYWMPVRTSRYAKISKSVVLFDEAGYDETDIAKEDEQAIMDEDKASLQLRIARLDTGMAWAEDPPSLTRHFLSNIEVEAGDTSSEFRVFCNFIVYRSRGDHQQDFYVGQREDILRRGDDGQLKIARRKIVLDQNVLLAKNVSTFF</sequence>
<evidence type="ECO:0000313" key="3">
    <source>
        <dbReference type="EMBL" id="ETW98295.1"/>
    </source>
</evidence>
<dbReference type="PANTHER" id="PTHR41534:SF2">
    <property type="entry name" value="3-PHENYLPROPIONATE_CINNAMIC ACID DIOXYGENASE SUBUNIT BETA"/>
    <property type="match status" value="1"/>
</dbReference>
<dbReference type="SUPFAM" id="SSF54427">
    <property type="entry name" value="NTF2-like"/>
    <property type="match status" value="1"/>
</dbReference>
<gene>
    <name evidence="3" type="ORF">ETSY1_19340</name>
</gene>
<dbReference type="GO" id="GO:0016491">
    <property type="term" value="F:oxidoreductase activity"/>
    <property type="evidence" value="ECO:0007669"/>
    <property type="project" value="UniProtKB-KW"/>
</dbReference>
<organism evidence="3 4">
    <name type="scientific">Entotheonella factor</name>
    <dbReference type="NCBI Taxonomy" id="1429438"/>
    <lineage>
        <taxon>Bacteria</taxon>
        <taxon>Pseudomonadati</taxon>
        <taxon>Nitrospinota/Tectimicrobiota group</taxon>
        <taxon>Candidatus Tectimicrobiota</taxon>
        <taxon>Candidatus Entotheonellia</taxon>
        <taxon>Candidatus Entotheonellales</taxon>
        <taxon>Candidatus Entotheonellaceae</taxon>
        <taxon>Candidatus Entotheonella</taxon>
    </lineage>
</organism>
<comment type="caution">
    <text evidence="3">The sequence shown here is derived from an EMBL/GenBank/DDBJ whole genome shotgun (WGS) entry which is preliminary data.</text>
</comment>
<dbReference type="AlphaFoldDB" id="W4LKT5"/>
<reference evidence="3 4" key="1">
    <citation type="journal article" date="2014" name="Nature">
        <title>An environmental bacterial taxon with a large and distinct metabolic repertoire.</title>
        <authorList>
            <person name="Wilson M.C."/>
            <person name="Mori T."/>
            <person name="Ruckert C."/>
            <person name="Uria A.R."/>
            <person name="Helf M.J."/>
            <person name="Takada K."/>
            <person name="Gernert C."/>
            <person name="Steffens U.A."/>
            <person name="Heycke N."/>
            <person name="Schmitt S."/>
            <person name="Rinke C."/>
            <person name="Helfrich E.J."/>
            <person name="Brachmann A.O."/>
            <person name="Gurgui C."/>
            <person name="Wakimoto T."/>
            <person name="Kracht M."/>
            <person name="Crusemann M."/>
            <person name="Hentschel U."/>
            <person name="Abe I."/>
            <person name="Matsunaga S."/>
            <person name="Kalinowski J."/>
            <person name="Takeyama H."/>
            <person name="Piel J."/>
        </authorList>
    </citation>
    <scope>NUCLEOTIDE SEQUENCE [LARGE SCALE GENOMIC DNA]</scope>
    <source>
        <strain evidence="4">TSY1</strain>
    </source>
</reference>
<keyword evidence="2" id="KW-0560">Oxidoreductase</keyword>
<dbReference type="GO" id="GO:0019380">
    <property type="term" value="P:3-phenylpropionate catabolic process"/>
    <property type="evidence" value="ECO:0007669"/>
    <property type="project" value="TreeGrafter"/>
</dbReference>
<dbReference type="PANTHER" id="PTHR41534">
    <property type="entry name" value="BLR3401 PROTEIN"/>
    <property type="match status" value="1"/>
</dbReference>
<dbReference type="InterPro" id="IPR032710">
    <property type="entry name" value="NTF2-like_dom_sf"/>
</dbReference>
<keyword evidence="4" id="KW-1185">Reference proteome</keyword>
<evidence type="ECO:0000256" key="1">
    <source>
        <dbReference type="ARBA" id="ARBA00009570"/>
    </source>
</evidence>
<dbReference type="Proteomes" id="UP000019141">
    <property type="component" value="Unassembled WGS sequence"/>
</dbReference>
<comment type="similarity">
    <text evidence="1">Belongs to the bacterial ring-hydroxylating dioxygenase beta subunit family.</text>
</comment>